<accession>A0AA51RSN2</accession>
<feature type="transmembrane region" description="Helical" evidence="6">
    <location>
        <begin position="96"/>
        <end position="118"/>
    </location>
</feature>
<evidence type="ECO:0000256" key="5">
    <source>
        <dbReference type="ARBA" id="ARBA00023136"/>
    </source>
</evidence>
<feature type="transmembrane region" description="Helical" evidence="6">
    <location>
        <begin position="223"/>
        <end position="243"/>
    </location>
</feature>
<evidence type="ECO:0000256" key="3">
    <source>
        <dbReference type="ARBA" id="ARBA00022692"/>
    </source>
</evidence>
<keyword evidence="3 6" id="KW-0812">Transmembrane</keyword>
<reference evidence="8 9" key="1">
    <citation type="submission" date="2023-08" db="EMBL/GenBank/DDBJ databases">
        <title>Pleionea litopenaei sp. nov., isolated from stomach of juvenile Litopenaeus vannamei.</title>
        <authorList>
            <person name="Rho A.M."/>
            <person name="Hwang C.Y."/>
        </authorList>
    </citation>
    <scope>NUCLEOTIDE SEQUENCE [LARGE SCALE GENOMIC DNA]</scope>
    <source>
        <strain evidence="8 9">HL-JVS1</strain>
    </source>
</reference>
<evidence type="ECO:0000256" key="1">
    <source>
        <dbReference type="ARBA" id="ARBA00004141"/>
    </source>
</evidence>
<sequence>MPFNKTAIILLWSLAFIWGSSFWLIKQGLDYFTPVQLASIRIICAAVVLLPVVLLKLRDRPLIKDKMPWIALSLIGCFGNLIPAILFAFAQTVVHSALAAMLNALQPLFTLLLAVVIFHTRLSKRQVFGIFLSLAATVILLSDNAPAVDPSTHLLFSSLIVMATFCYAIASNLIKHYCQDVPPLTITAFSLNIILMPSLILLFSLNVPNVNQTMSLNDYPWEFWHSLGAIALLGILGTAFALLLFNRLIQLTSPIYASLVTYLIPLVATLWGFLDNEPITLLQFCAMIGVLVGLAIASRAEFRGLSRTNNIERTSTANLE</sequence>
<feature type="transmembrane region" description="Helical" evidence="6">
    <location>
        <begin position="69"/>
        <end position="90"/>
    </location>
</feature>
<feature type="domain" description="EamA" evidence="7">
    <location>
        <begin position="6"/>
        <end position="141"/>
    </location>
</feature>
<keyword evidence="9" id="KW-1185">Reference proteome</keyword>
<protein>
    <submittedName>
        <fullName evidence="8">DMT family transporter</fullName>
    </submittedName>
</protein>
<feature type="transmembrane region" description="Helical" evidence="6">
    <location>
        <begin position="181"/>
        <end position="203"/>
    </location>
</feature>
<keyword evidence="5 6" id="KW-0472">Membrane</keyword>
<comment type="subcellular location">
    <subcellularLocation>
        <location evidence="1">Membrane</location>
        <topology evidence="1">Multi-pass membrane protein</topology>
    </subcellularLocation>
</comment>
<dbReference type="InterPro" id="IPR037185">
    <property type="entry name" value="EmrE-like"/>
</dbReference>
<gene>
    <name evidence="8" type="ORF">Q9312_17030</name>
</gene>
<feature type="transmembrane region" description="Helical" evidence="6">
    <location>
        <begin position="7"/>
        <end position="25"/>
    </location>
</feature>
<dbReference type="Pfam" id="PF00892">
    <property type="entry name" value="EamA"/>
    <property type="match status" value="2"/>
</dbReference>
<dbReference type="Proteomes" id="UP001239782">
    <property type="component" value="Chromosome"/>
</dbReference>
<feature type="transmembrane region" description="Helical" evidence="6">
    <location>
        <begin position="125"/>
        <end position="142"/>
    </location>
</feature>
<dbReference type="SUPFAM" id="SSF103481">
    <property type="entry name" value="Multidrug resistance efflux transporter EmrE"/>
    <property type="match status" value="2"/>
</dbReference>
<comment type="similarity">
    <text evidence="2">Belongs to the EamA transporter family.</text>
</comment>
<organism evidence="8 9">
    <name type="scientific">Pleionea litopenaei</name>
    <dbReference type="NCBI Taxonomy" id="3070815"/>
    <lineage>
        <taxon>Bacteria</taxon>
        <taxon>Pseudomonadati</taxon>
        <taxon>Pseudomonadota</taxon>
        <taxon>Gammaproteobacteria</taxon>
        <taxon>Oceanospirillales</taxon>
        <taxon>Pleioneaceae</taxon>
        <taxon>Pleionea</taxon>
    </lineage>
</organism>
<evidence type="ECO:0000259" key="7">
    <source>
        <dbReference type="Pfam" id="PF00892"/>
    </source>
</evidence>
<evidence type="ECO:0000256" key="2">
    <source>
        <dbReference type="ARBA" id="ARBA00007362"/>
    </source>
</evidence>
<evidence type="ECO:0000313" key="8">
    <source>
        <dbReference type="EMBL" id="WMS86922.1"/>
    </source>
</evidence>
<dbReference type="GO" id="GO:0016020">
    <property type="term" value="C:membrane"/>
    <property type="evidence" value="ECO:0007669"/>
    <property type="project" value="UniProtKB-SubCell"/>
</dbReference>
<dbReference type="InterPro" id="IPR050638">
    <property type="entry name" value="AA-Vitamin_Transporters"/>
</dbReference>
<dbReference type="EMBL" id="CP133548">
    <property type="protein sequence ID" value="WMS86922.1"/>
    <property type="molecule type" value="Genomic_DNA"/>
</dbReference>
<feature type="domain" description="EamA" evidence="7">
    <location>
        <begin position="159"/>
        <end position="298"/>
    </location>
</feature>
<name>A0AA51RSN2_9GAMM</name>
<dbReference type="RefSeq" id="WP_309202058.1">
    <property type="nucleotide sequence ID" value="NZ_CP133548.1"/>
</dbReference>
<evidence type="ECO:0000256" key="4">
    <source>
        <dbReference type="ARBA" id="ARBA00022989"/>
    </source>
</evidence>
<evidence type="ECO:0000313" key="9">
    <source>
        <dbReference type="Proteomes" id="UP001239782"/>
    </source>
</evidence>
<keyword evidence="4 6" id="KW-1133">Transmembrane helix</keyword>
<feature type="transmembrane region" description="Helical" evidence="6">
    <location>
        <begin position="154"/>
        <end position="174"/>
    </location>
</feature>
<proteinExistence type="inferred from homology"/>
<dbReference type="KEGG" id="plei:Q9312_17030"/>
<dbReference type="PANTHER" id="PTHR32322:SF2">
    <property type="entry name" value="EAMA DOMAIN-CONTAINING PROTEIN"/>
    <property type="match status" value="1"/>
</dbReference>
<evidence type="ECO:0000256" key="6">
    <source>
        <dbReference type="SAM" id="Phobius"/>
    </source>
</evidence>
<feature type="transmembrane region" description="Helical" evidence="6">
    <location>
        <begin position="255"/>
        <end position="274"/>
    </location>
</feature>
<feature type="transmembrane region" description="Helical" evidence="6">
    <location>
        <begin position="37"/>
        <end position="57"/>
    </location>
</feature>
<feature type="transmembrane region" description="Helical" evidence="6">
    <location>
        <begin position="280"/>
        <end position="297"/>
    </location>
</feature>
<dbReference type="InterPro" id="IPR000620">
    <property type="entry name" value="EamA_dom"/>
</dbReference>
<dbReference type="PANTHER" id="PTHR32322">
    <property type="entry name" value="INNER MEMBRANE TRANSPORTER"/>
    <property type="match status" value="1"/>
</dbReference>
<dbReference type="AlphaFoldDB" id="A0AA51RSN2"/>